<keyword evidence="2" id="KW-1185">Reference proteome</keyword>
<reference evidence="1 2" key="1">
    <citation type="journal article" date="2019" name="Sci. Rep.">
        <title>Extended insight into the Mycobacterium chelonae-abscessus complex through whole genome sequencing of Mycobacterium salmoniphilum outbreak and Mycobacterium salmoniphilum-like strains.</title>
        <authorList>
            <person name="Behra P.R.K."/>
            <person name="Das S."/>
            <person name="Pettersson B.M.F."/>
            <person name="Shirreff L."/>
            <person name="DuCote T."/>
            <person name="Jacobsson K.G."/>
            <person name="Ennis D.G."/>
            <person name="Kirsebom L.A."/>
        </authorList>
    </citation>
    <scope>NUCLEOTIDE SEQUENCE [LARGE SCALE GENOMIC DNA]</scope>
    <source>
        <strain evidence="1 2">CCUG 63697</strain>
    </source>
</reference>
<dbReference type="AlphaFoldDB" id="A0A4R8R1Q6"/>
<evidence type="ECO:0000313" key="1">
    <source>
        <dbReference type="EMBL" id="TDZ50061.1"/>
    </source>
</evidence>
<proteinExistence type="predicted"/>
<accession>A0A4R8R1Q6</accession>
<sequence length="59" mass="7018" precursor="true">MGRNRVRARSFAVKLRRSTLTYNPLRTRWASIPTQYALTFRYAYETLPRVKLSGTHTMR</sequence>
<protein>
    <submittedName>
        <fullName evidence="1">Uncharacterized protein</fullName>
    </submittedName>
</protein>
<dbReference type="Proteomes" id="UP000295165">
    <property type="component" value="Unassembled WGS sequence"/>
</dbReference>
<name>A0A4R8R1Q6_9MYCO</name>
<comment type="caution">
    <text evidence="1">The sequence shown here is derived from an EMBL/GenBank/DDBJ whole genome shotgun (WGS) entry which is preliminary data.</text>
</comment>
<evidence type="ECO:0000313" key="2">
    <source>
        <dbReference type="Proteomes" id="UP000295165"/>
    </source>
</evidence>
<dbReference type="EMBL" id="PECC01000027">
    <property type="protein sequence ID" value="TDZ50061.1"/>
    <property type="molecule type" value="Genomic_DNA"/>
</dbReference>
<gene>
    <name evidence="1" type="ORF">CCUG63697_01563</name>
</gene>
<organism evidence="1 2">
    <name type="scientific">Mycobacteroides franklinii</name>
    <dbReference type="NCBI Taxonomy" id="948102"/>
    <lineage>
        <taxon>Bacteria</taxon>
        <taxon>Bacillati</taxon>
        <taxon>Actinomycetota</taxon>
        <taxon>Actinomycetes</taxon>
        <taxon>Mycobacteriales</taxon>
        <taxon>Mycobacteriaceae</taxon>
        <taxon>Mycobacteroides</taxon>
    </lineage>
</organism>